<dbReference type="AlphaFoldDB" id="Q1IW62"/>
<dbReference type="PANTHER" id="PTHR46517:SF1">
    <property type="entry name" value="FRUCTOSE-2,6-BISPHOSPHATASE TIGAR"/>
    <property type="match status" value="1"/>
</dbReference>
<dbReference type="PANTHER" id="PTHR46517">
    <property type="entry name" value="FRUCTOSE-2,6-BISPHOSPHATASE TIGAR"/>
    <property type="match status" value="1"/>
</dbReference>
<dbReference type="STRING" id="319795.Dgeo_2228"/>
<dbReference type="GO" id="GO:0043456">
    <property type="term" value="P:regulation of pentose-phosphate shunt"/>
    <property type="evidence" value="ECO:0007669"/>
    <property type="project" value="TreeGrafter"/>
</dbReference>
<evidence type="ECO:0000313" key="4">
    <source>
        <dbReference type="EMBL" id="ABF46522.1"/>
    </source>
</evidence>
<dbReference type="InterPro" id="IPR013078">
    <property type="entry name" value="His_Pase_superF_clade-1"/>
</dbReference>
<dbReference type="GO" id="GO:0005829">
    <property type="term" value="C:cytosol"/>
    <property type="evidence" value="ECO:0007669"/>
    <property type="project" value="TreeGrafter"/>
</dbReference>
<dbReference type="GO" id="GO:0045820">
    <property type="term" value="P:negative regulation of glycolytic process"/>
    <property type="evidence" value="ECO:0007669"/>
    <property type="project" value="TreeGrafter"/>
</dbReference>
<feature type="binding site" evidence="3">
    <location>
        <position position="79"/>
    </location>
    <ligand>
        <name>substrate</name>
    </ligand>
</feature>
<protein>
    <submittedName>
        <fullName evidence="4">Phosphoglycerate mutase</fullName>
    </submittedName>
</protein>
<feature type="active site" description="Proton donor/acceptor" evidence="2">
    <location>
        <position position="103"/>
    </location>
</feature>
<dbReference type="eggNOG" id="COG0406">
    <property type="taxonomic scope" value="Bacteria"/>
</dbReference>
<accession>Q1IW62</accession>
<dbReference type="KEGG" id="dge:Dgeo_2228"/>
<evidence type="ECO:0000256" key="1">
    <source>
        <dbReference type="ARBA" id="ARBA00022801"/>
    </source>
</evidence>
<dbReference type="SMART" id="SM00855">
    <property type="entry name" value="PGAM"/>
    <property type="match status" value="1"/>
</dbReference>
<keyword evidence="1" id="KW-0378">Hydrolase</keyword>
<evidence type="ECO:0000256" key="2">
    <source>
        <dbReference type="PIRSR" id="PIRSR613078-1"/>
    </source>
</evidence>
<evidence type="ECO:0000256" key="3">
    <source>
        <dbReference type="PIRSR" id="PIRSR613078-2"/>
    </source>
</evidence>
<name>Q1IW62_DEIGD</name>
<evidence type="ECO:0000313" key="5">
    <source>
        <dbReference type="Proteomes" id="UP000002431"/>
    </source>
</evidence>
<dbReference type="Proteomes" id="UP000002431">
    <property type="component" value="Chromosome"/>
</dbReference>
<feature type="active site" description="Tele-phosphohistidine intermediate" evidence="2">
    <location>
        <position position="28"/>
    </location>
</feature>
<dbReference type="Gene3D" id="3.40.50.1240">
    <property type="entry name" value="Phosphoglycerate mutase-like"/>
    <property type="match status" value="1"/>
</dbReference>
<dbReference type="CDD" id="cd07067">
    <property type="entry name" value="HP_PGM_like"/>
    <property type="match status" value="1"/>
</dbReference>
<dbReference type="HOGENOM" id="CLU_033323_9_5_0"/>
<dbReference type="InterPro" id="IPR051695">
    <property type="entry name" value="Phosphoglycerate_Mutase"/>
</dbReference>
<dbReference type="Pfam" id="PF00300">
    <property type="entry name" value="His_Phos_1"/>
    <property type="match status" value="1"/>
</dbReference>
<organism evidence="4 5">
    <name type="scientific">Deinococcus geothermalis (strain DSM 11300 / CIP 105573 / AG-3a)</name>
    <dbReference type="NCBI Taxonomy" id="319795"/>
    <lineage>
        <taxon>Bacteria</taxon>
        <taxon>Thermotogati</taxon>
        <taxon>Deinococcota</taxon>
        <taxon>Deinococci</taxon>
        <taxon>Deinococcales</taxon>
        <taxon>Deinococcaceae</taxon>
        <taxon>Deinococcus</taxon>
    </lineage>
</organism>
<sequence length="227" mass="24917">MVVGLRPGPWPSRPEMIAQTLHLTLLRHGRSRADDEGVHEGRYDSPLTEVGRVQAQALAEYWRTHPPGFDLAFCSTLARAHETARIITDMLGVPLRPDDLWREWDNGPLAGLPRDEALHRFPLPAFRHDLDPFTIDGGESQAAIRARALLALERVWQTGVTNVLLVSHGGFLNSVLRELTGAGRGWFAFGDTGFATVELSRTSHTAVLTAVNLTPHLSIPVAAADTD</sequence>
<dbReference type="EMBL" id="CP000359">
    <property type="protein sequence ID" value="ABF46522.1"/>
    <property type="molecule type" value="Genomic_DNA"/>
</dbReference>
<proteinExistence type="predicted"/>
<dbReference type="GO" id="GO:0004331">
    <property type="term" value="F:fructose-2,6-bisphosphate 2-phosphatase activity"/>
    <property type="evidence" value="ECO:0007669"/>
    <property type="project" value="TreeGrafter"/>
</dbReference>
<dbReference type="SUPFAM" id="SSF53254">
    <property type="entry name" value="Phosphoglycerate mutase-like"/>
    <property type="match status" value="1"/>
</dbReference>
<gene>
    <name evidence="4" type="ordered locus">Dgeo_2228</name>
</gene>
<keyword evidence="5" id="KW-1185">Reference proteome</keyword>
<dbReference type="InterPro" id="IPR029033">
    <property type="entry name" value="His_PPase_superfam"/>
</dbReference>
<reference evidence="4" key="1">
    <citation type="submission" date="2006-04" db="EMBL/GenBank/DDBJ databases">
        <title>Complete sequence of chromosome of Deinococcus geothermalis DSM 11300.</title>
        <authorList>
            <consortium name="US DOE Joint Genome Institute"/>
            <person name="Copeland A."/>
            <person name="Lucas S."/>
            <person name="Lapidus A."/>
            <person name="Barry K."/>
            <person name="Detter J.C."/>
            <person name="Glavina del Rio T."/>
            <person name="Hammon N."/>
            <person name="Israni S."/>
            <person name="Dalin E."/>
            <person name="Tice H."/>
            <person name="Pitluck S."/>
            <person name="Brettin T."/>
            <person name="Bruce D."/>
            <person name="Han C."/>
            <person name="Tapia R."/>
            <person name="Saunders E."/>
            <person name="Gilna P."/>
            <person name="Schmutz J."/>
            <person name="Larimer F."/>
            <person name="Land M."/>
            <person name="Hauser L."/>
            <person name="Kyrpides N."/>
            <person name="Kim E."/>
            <person name="Daly M.J."/>
            <person name="Fredrickson J.K."/>
            <person name="Makarova K.S."/>
            <person name="Gaidamakova E.K."/>
            <person name="Zhai M."/>
            <person name="Richardson P."/>
        </authorList>
    </citation>
    <scope>NUCLEOTIDE SEQUENCE</scope>
    <source>
        <strain evidence="4">DSM 11300</strain>
    </source>
</reference>